<dbReference type="Proteomes" id="UP000823632">
    <property type="component" value="Unassembled WGS sequence"/>
</dbReference>
<reference evidence="1" key="2">
    <citation type="journal article" date="2021" name="PeerJ">
        <title>Extensive microbial diversity within the chicken gut microbiome revealed by metagenomics and culture.</title>
        <authorList>
            <person name="Gilroy R."/>
            <person name="Ravi A."/>
            <person name="Getino M."/>
            <person name="Pursley I."/>
            <person name="Horton D.L."/>
            <person name="Alikhan N.F."/>
            <person name="Baker D."/>
            <person name="Gharbi K."/>
            <person name="Hall N."/>
            <person name="Watson M."/>
            <person name="Adriaenssens E.M."/>
            <person name="Foster-Nyarko E."/>
            <person name="Jarju S."/>
            <person name="Secka A."/>
            <person name="Antonio M."/>
            <person name="Oren A."/>
            <person name="Chaudhuri R.R."/>
            <person name="La Ragione R."/>
            <person name="Hildebrand F."/>
            <person name="Pallen M.J."/>
        </authorList>
    </citation>
    <scope>NUCLEOTIDE SEQUENCE</scope>
    <source>
        <strain evidence="1">10192</strain>
    </source>
</reference>
<sequence length="186" mass="21371">MAVNNQVCTIEYKKGDIATKAAKAFYKNLEKHYVTVGIHREEGAKQVGNNGYTLIKNACNQEFGNTQTVEKTRRFKSPYTGKWFYIKKGTQLNIPPRLFIRIFNSNKIKKELTGVFKNQINANIKKENTYQIYDAVGLWGQLKQKERIISNSIKPKNAKMTKVYKGSNTPMYLTGEIFSAIKHEVH</sequence>
<comment type="caution">
    <text evidence="1">The sequence shown here is derived from an EMBL/GenBank/DDBJ whole genome shotgun (WGS) entry which is preliminary data.</text>
</comment>
<name>A0A9D9DQC1_9BACT</name>
<dbReference type="EMBL" id="JADIND010000122">
    <property type="protein sequence ID" value="MBO8430890.1"/>
    <property type="molecule type" value="Genomic_DNA"/>
</dbReference>
<dbReference type="AlphaFoldDB" id="A0A9D9DQC1"/>
<reference evidence="1" key="1">
    <citation type="submission" date="2020-10" db="EMBL/GenBank/DDBJ databases">
        <authorList>
            <person name="Gilroy R."/>
        </authorList>
    </citation>
    <scope>NUCLEOTIDE SEQUENCE</scope>
    <source>
        <strain evidence="1">10192</strain>
    </source>
</reference>
<protein>
    <submittedName>
        <fullName evidence="1">Uncharacterized protein</fullName>
    </submittedName>
</protein>
<evidence type="ECO:0000313" key="1">
    <source>
        <dbReference type="EMBL" id="MBO8430890.1"/>
    </source>
</evidence>
<evidence type="ECO:0000313" key="2">
    <source>
        <dbReference type="Proteomes" id="UP000823632"/>
    </source>
</evidence>
<proteinExistence type="predicted"/>
<organism evidence="1 2">
    <name type="scientific">Candidatus Scatousia excrementipullorum</name>
    <dbReference type="NCBI Taxonomy" id="2840936"/>
    <lineage>
        <taxon>Bacteria</taxon>
        <taxon>Candidatus Scatousia</taxon>
    </lineage>
</organism>
<gene>
    <name evidence="1" type="ORF">IAC76_05835</name>
</gene>
<accession>A0A9D9DQC1</accession>